<dbReference type="RefSeq" id="WP_205458378.1">
    <property type="nucleotide sequence ID" value="NZ_JAFHKK010000005.1"/>
</dbReference>
<dbReference type="EMBL" id="JAFHKK010000005">
    <property type="protein sequence ID" value="MBN2963851.1"/>
    <property type="molecule type" value="Genomic_DNA"/>
</dbReference>
<reference evidence="2" key="2">
    <citation type="submission" date="2021-02" db="EMBL/GenBank/DDBJ databases">
        <title>Sulfurospirillum tamanensis sp. nov.</title>
        <authorList>
            <person name="Merkel A.Y."/>
        </authorList>
    </citation>
    <scope>NUCLEOTIDE SEQUENCE [LARGE SCALE GENOMIC DNA]</scope>
    <source>
        <strain evidence="2">T05b</strain>
    </source>
</reference>
<reference evidence="1 2" key="3">
    <citation type="submission" date="2021-02" db="EMBL/GenBank/DDBJ databases">
        <authorList>
            <person name="Merkel A.Y."/>
        </authorList>
    </citation>
    <scope>NUCLEOTIDE SEQUENCE [LARGE SCALE GENOMIC DNA]</scope>
    <source>
        <strain evidence="1 2">T05b</strain>
    </source>
</reference>
<gene>
    <name evidence="1" type="ORF">JWV37_03575</name>
</gene>
<reference evidence="1 2" key="1">
    <citation type="submission" date="2021-02" db="EMBL/GenBank/DDBJ databases">
        <title>Sulfurospirillum tamanensis sp. nov.</title>
        <authorList>
            <person name="Frolova A."/>
            <person name="Merkel A."/>
            <person name="Slobodkin A."/>
        </authorList>
    </citation>
    <scope>NUCLEOTIDE SEQUENCE [LARGE SCALE GENOMIC DNA]</scope>
    <source>
        <strain evidence="1 2">T05b</strain>
    </source>
</reference>
<dbReference type="Proteomes" id="UP000703590">
    <property type="component" value="Unassembled WGS sequence"/>
</dbReference>
<evidence type="ECO:0000313" key="1">
    <source>
        <dbReference type="EMBL" id="MBN2963851.1"/>
    </source>
</evidence>
<protein>
    <recommendedName>
        <fullName evidence="3">AsmA-like C-terminal domain-containing protein</fullName>
    </recommendedName>
</protein>
<name>A0ABS2WQ87_9BACT</name>
<evidence type="ECO:0008006" key="3">
    <source>
        <dbReference type="Google" id="ProtNLM"/>
    </source>
</evidence>
<proteinExistence type="predicted"/>
<comment type="caution">
    <text evidence="1">The sequence shown here is derived from an EMBL/GenBank/DDBJ whole genome shotgun (WGS) entry which is preliminary data.</text>
</comment>
<keyword evidence="2" id="KW-1185">Reference proteome</keyword>
<sequence length="662" mass="71613">MRVVAIIIGTVLVLMGVVYGVLFTQVGNNLVRPYLEKKASQSLGKKVDIREFSLRFSSLKAVLEVDGSATLEVQGTFNLFDQRFAMEYDIQAQGLETPVMVIQEKLTVMGEAKGFVHDFVVQGTGAAFGSDIAYEVTLKEKMLSAAQIEAKDLDVGQILELLGQPRFAEGRVSVEAHTAEEGALVAKVTLLNGVVNEALVQEYYGVQLPPKVTYVGELHGVLKGEAFEAKGAILSSLSEVRFPKILANTKTQAWSALVEVITPNLAVLEPLAGMPLAGDFALKATLQGTKEALRAEVSTASLGGLTSAFYENDALDVSMENVSLEEILARLAKPRYSQGALHVKAKLTEVAQATRKGTVALRLDKGVPNHAEILELLGMELPPKMTYAVTMDATLAGENVDFVSEIVSSVATLQTTQGKADLKTGVLNTAYQLHVKELLALKPLTKQALHGPFAMQGEAGVSENGPRATGVTEVLGGKSSFVFENNQLDAALAGMVFERLSILLDVPYVFESVGDATLAYNVTSDTGAFQVAFPQGRLVESELTRLVQVATGFNLTRELYENTTLVGKISPKSIVFDLLMRAEQSQLSVSQGTLGRENDQLRVPFDILVQKKDLSGVIEGKMQNPRVSIKASQYIQKKLDKEIEKHVPDEAKGIVRDLLKLF</sequence>
<accession>A0ABS2WQ87</accession>
<evidence type="ECO:0000313" key="2">
    <source>
        <dbReference type="Proteomes" id="UP000703590"/>
    </source>
</evidence>
<organism evidence="1 2">
    <name type="scientific">Sulfurospirillum tamanense</name>
    <dbReference type="NCBI Taxonomy" id="2813362"/>
    <lineage>
        <taxon>Bacteria</taxon>
        <taxon>Pseudomonadati</taxon>
        <taxon>Campylobacterota</taxon>
        <taxon>Epsilonproteobacteria</taxon>
        <taxon>Campylobacterales</taxon>
        <taxon>Sulfurospirillaceae</taxon>
        <taxon>Sulfurospirillum</taxon>
    </lineage>
</organism>